<feature type="region of interest" description="Disordered" evidence="1">
    <location>
        <begin position="134"/>
        <end position="223"/>
    </location>
</feature>
<evidence type="ECO:0000256" key="1">
    <source>
        <dbReference type="SAM" id="MobiDB-lite"/>
    </source>
</evidence>
<dbReference type="EMBL" id="CADCVX010000506">
    <property type="protein sequence ID" value="CAA9529971.1"/>
    <property type="molecule type" value="Genomic_DNA"/>
</dbReference>
<proteinExistence type="predicted"/>
<reference evidence="2" key="1">
    <citation type="submission" date="2020-02" db="EMBL/GenBank/DDBJ databases">
        <authorList>
            <person name="Meier V. D."/>
        </authorList>
    </citation>
    <scope>NUCLEOTIDE SEQUENCE</scope>
    <source>
        <strain evidence="2">AVDCRST_MAG91</strain>
    </source>
</reference>
<accession>A0A6J4TR78</accession>
<organism evidence="2">
    <name type="scientific">uncultured Sphingomonadaceae bacterium</name>
    <dbReference type="NCBI Taxonomy" id="169976"/>
    <lineage>
        <taxon>Bacteria</taxon>
        <taxon>Pseudomonadati</taxon>
        <taxon>Pseudomonadota</taxon>
        <taxon>Alphaproteobacteria</taxon>
        <taxon>Sphingomonadales</taxon>
        <taxon>Sphingomonadaceae</taxon>
        <taxon>environmental samples</taxon>
    </lineage>
</organism>
<protein>
    <submittedName>
        <fullName evidence="2">Uncharacterized protein</fullName>
    </submittedName>
</protein>
<feature type="compositionally biased region" description="Basic and acidic residues" evidence="1">
    <location>
        <begin position="154"/>
        <end position="166"/>
    </location>
</feature>
<feature type="region of interest" description="Disordered" evidence="1">
    <location>
        <begin position="65"/>
        <end position="98"/>
    </location>
</feature>
<name>A0A6J4TR78_9SPHN</name>
<sequence length="223" mass="24701">MALIVSSRLGKPSKKGCVEGLRCLQPSHRLGKSAQFENQIRRTGIVPTCGQPACFPQPSFAPAKESFKERTRGKNQKRNPNEAQAGIISLGGGSTNRSNARLLSARHRGPERVHARSALEACLRYCPEKKQQQAPWAWAGGHSGPQPGRRPRRAPREPEPGRDRPRGPGRPPPGRSRMTCRSSLVACLVHPRLAPPQNRPRRPYRRSSCRTASRLRRQPSAGR</sequence>
<feature type="compositionally biased region" description="Basic residues" evidence="1">
    <location>
        <begin position="199"/>
        <end position="217"/>
    </location>
</feature>
<gene>
    <name evidence="2" type="ORF">AVDCRST_MAG91-2869</name>
</gene>
<evidence type="ECO:0000313" key="2">
    <source>
        <dbReference type="EMBL" id="CAA9529971.1"/>
    </source>
</evidence>
<dbReference type="AlphaFoldDB" id="A0A6J4TR78"/>